<keyword evidence="5 9" id="KW-0507">mRNA processing</keyword>
<comment type="caution">
    <text evidence="11">The sequence shown here is derived from an EMBL/GenBank/DDBJ whole genome shotgun (WGS) entry which is preliminary data.</text>
</comment>
<dbReference type="Gene3D" id="2.60.120.1030">
    <property type="entry name" value="Clp1, DNA binding domain"/>
    <property type="match status" value="1"/>
</dbReference>
<dbReference type="HAMAP" id="MF_03035">
    <property type="entry name" value="Clp1"/>
    <property type="match status" value="1"/>
</dbReference>
<gene>
    <name evidence="11" type="primary">clp1</name>
    <name evidence="9" type="synonym">CLP1</name>
    <name evidence="11" type="ORF">CFIMG_002484RA</name>
</gene>
<dbReference type="OrthoDB" id="258143at2759"/>
<dbReference type="Pfam" id="PF16575">
    <property type="entry name" value="CLP1_P"/>
    <property type="match status" value="1"/>
</dbReference>
<evidence type="ECO:0000256" key="7">
    <source>
        <dbReference type="ARBA" id="ARBA00022840"/>
    </source>
</evidence>
<protein>
    <recommendedName>
        <fullName evidence="4">Polynucleotide 5'-hydroxyl-kinase GRC3</fullName>
    </recommendedName>
    <alternativeName>
        <fullName evidence="3">Polynucleotide 5'-hydroxyl-kinase grc3</fullName>
    </alternativeName>
</protein>
<comment type="subcellular location">
    <subcellularLocation>
        <location evidence="2 9">Nucleus</location>
    </subcellularLocation>
</comment>
<evidence type="ECO:0000256" key="5">
    <source>
        <dbReference type="ARBA" id="ARBA00022664"/>
    </source>
</evidence>
<evidence type="ECO:0000259" key="10">
    <source>
        <dbReference type="SMART" id="SM00382"/>
    </source>
</evidence>
<dbReference type="AlphaFoldDB" id="A0A2C5WZ00"/>
<dbReference type="PANTHER" id="PTHR12755">
    <property type="entry name" value="CLEAVAGE/POLYADENYLATION FACTOR IA SUBUNIT CLP1P"/>
    <property type="match status" value="1"/>
</dbReference>
<evidence type="ECO:0000256" key="3">
    <source>
        <dbReference type="ARBA" id="ARBA00018706"/>
    </source>
</evidence>
<dbReference type="InterPro" id="IPR038239">
    <property type="entry name" value="Clp1_N_sf"/>
</dbReference>
<dbReference type="InterPro" id="IPR028606">
    <property type="entry name" value="Clp1"/>
</dbReference>
<comment type="subunit">
    <text evidence="9">Component of a pre-mRNA cleavage factor complex. Interacts directly with PCF11.</text>
</comment>
<evidence type="ECO:0000256" key="8">
    <source>
        <dbReference type="ARBA" id="ARBA00023242"/>
    </source>
</evidence>
<comment type="function">
    <text evidence="1">Polynucleotide 5'-kinase involved in rRNA processing.</text>
</comment>
<dbReference type="InterPro" id="IPR027417">
    <property type="entry name" value="P-loop_NTPase"/>
</dbReference>
<accession>A0A2C5WZ00</accession>
<feature type="binding site" evidence="9">
    <location>
        <position position="67"/>
    </location>
    <ligand>
        <name>ATP</name>
        <dbReference type="ChEBI" id="CHEBI:30616"/>
    </ligand>
</feature>
<dbReference type="GO" id="GO:0005849">
    <property type="term" value="C:mRNA cleavage factor complex"/>
    <property type="evidence" value="ECO:0007669"/>
    <property type="project" value="UniProtKB-UniRule"/>
</dbReference>
<feature type="binding site" evidence="9">
    <location>
        <position position="28"/>
    </location>
    <ligand>
        <name>ATP</name>
        <dbReference type="ChEBI" id="CHEBI:30616"/>
    </ligand>
</feature>
<sequence>MSIPGLGHIPDDTPVTTNRIIKLSPFWEWRFEISFTSQVTVKLVSGTAEKDGTELAQKQPYRFTGLKSKIFTWTGCELEIDGVCLDEFVEEYAAAVDTPMNAYMNLHYKLTSLRANARREGAKGPRIMIAGPPNSGKTTLVRTLTAYATRCEEQPLVVNLDPKDSMLSVPGTLSCSVFAGVMDIESPDGWGSSPSSGSSVVPIKVPAVFYYGHSQPDQDPITYRSLVSNMAGMVTTRLSEDSDVRGAGLLIDTPGVNGQDRAGIDCLAHIAEEFSVNIIVVLDSSQRLYSELSKRFKNTTTSLGDSITTILLDKSSGVAERNESWVSQSHQAAIKHYFFGDSNQTLSPFTQQVDVSGLTLFQIPERKPQAPSPKPQSFDDCLDRTHSNQRLLDSYVTTGHSPLVPTQLTTALEQWTLTIMNASSRDLPEAIRVSTVKGFVYVAQVDSDRGKAKILAPVAGQLGDHPMIWGKWPEPNVNLLG</sequence>
<dbReference type="Pfam" id="PF16573">
    <property type="entry name" value="CLP1_N"/>
    <property type="match status" value="1"/>
</dbReference>
<dbReference type="InterPro" id="IPR010655">
    <property type="entry name" value="Clp1_C"/>
</dbReference>
<dbReference type="InterPro" id="IPR038238">
    <property type="entry name" value="Clp1_C_sf"/>
</dbReference>
<dbReference type="SUPFAM" id="SSF52540">
    <property type="entry name" value="P-loop containing nucleoside triphosphate hydrolases"/>
    <property type="match status" value="1"/>
</dbReference>
<dbReference type="Gene3D" id="3.40.50.300">
    <property type="entry name" value="P-loop containing nucleotide triphosphate hydrolases"/>
    <property type="match status" value="1"/>
</dbReference>
<evidence type="ECO:0000256" key="2">
    <source>
        <dbReference type="ARBA" id="ARBA00004123"/>
    </source>
</evidence>
<comment type="function">
    <text evidence="9">Required for endonucleolytic cleavage during polyadenylation-dependent pre-mRNA 3'-end formation.</text>
</comment>
<dbReference type="GO" id="GO:0051731">
    <property type="term" value="F:polynucleotide 5'-hydroxyl-kinase activity"/>
    <property type="evidence" value="ECO:0007669"/>
    <property type="project" value="InterPro"/>
</dbReference>
<dbReference type="STRING" id="1035309.A0A2C5WZ00"/>
<reference evidence="11 12" key="2">
    <citation type="journal article" date="2013" name="IMA Fungus">
        <title>IMA Genome-F 1: Ceratocystis fimbriata: Draft nuclear genome sequence for the plant pathogen, Ceratocystis fimbriata.</title>
        <authorList>
            <person name="Wilken P.M."/>
            <person name="Steenkamp E.T."/>
            <person name="Wingfield M.J."/>
            <person name="de Beer Z.W."/>
            <person name="Wingfield B.D."/>
        </authorList>
    </citation>
    <scope>NUCLEOTIDE SEQUENCE [LARGE SCALE GENOMIC DNA]</scope>
    <source>
        <strain evidence="11 12">CBS 114723</strain>
    </source>
</reference>
<proteinExistence type="inferred from homology"/>
<evidence type="ECO:0000313" key="11">
    <source>
        <dbReference type="EMBL" id="PHH51237.1"/>
    </source>
</evidence>
<dbReference type="InterPro" id="IPR032319">
    <property type="entry name" value="CLP1_P"/>
</dbReference>
<reference evidence="11 12" key="1">
    <citation type="journal article" date="2013" name="Fungal Biol.">
        <title>Analysis of microsatellite markers in the genome of the plant pathogen Ceratocystis fimbriata.</title>
        <authorList>
            <person name="Simpson M.C."/>
            <person name="Wilken P.M."/>
            <person name="Coetzee M.P."/>
            <person name="Wingfield M.J."/>
            <person name="Wingfield B.D."/>
        </authorList>
    </citation>
    <scope>NUCLEOTIDE SEQUENCE [LARGE SCALE GENOMIC DNA]</scope>
    <source>
        <strain evidence="11 12">CBS 114723</strain>
    </source>
</reference>
<dbReference type="Proteomes" id="UP000222788">
    <property type="component" value="Unassembled WGS sequence"/>
</dbReference>
<evidence type="ECO:0000256" key="1">
    <source>
        <dbReference type="ARBA" id="ARBA00003798"/>
    </source>
</evidence>
<dbReference type="Gene3D" id="2.40.30.330">
    <property type="entry name" value="Pre-mRNA cleavage complex subunit Clp1, C-terminal domain"/>
    <property type="match status" value="1"/>
</dbReference>
<evidence type="ECO:0000313" key="12">
    <source>
        <dbReference type="Proteomes" id="UP000222788"/>
    </source>
</evidence>
<evidence type="ECO:0000256" key="4">
    <source>
        <dbReference type="ARBA" id="ARBA00019824"/>
    </source>
</evidence>
<keyword evidence="8 9" id="KW-0539">Nucleus</keyword>
<dbReference type="SMART" id="SM00382">
    <property type="entry name" value="AAA"/>
    <property type="match status" value="1"/>
</dbReference>
<keyword evidence="12" id="KW-1185">Reference proteome</keyword>
<comment type="similarity">
    <text evidence="9">Belongs to the Clp1 family. Clp1 subfamily.</text>
</comment>
<dbReference type="GO" id="GO:0006388">
    <property type="term" value="P:tRNA splicing, via endonucleolytic cleavage and ligation"/>
    <property type="evidence" value="ECO:0007669"/>
    <property type="project" value="TreeGrafter"/>
</dbReference>
<evidence type="ECO:0000256" key="6">
    <source>
        <dbReference type="ARBA" id="ARBA00022741"/>
    </source>
</evidence>
<name>A0A2C5WZ00_9PEZI</name>
<feature type="binding site" evidence="9">
    <location>
        <begin position="134"/>
        <end position="139"/>
    </location>
    <ligand>
        <name>ATP</name>
        <dbReference type="ChEBI" id="CHEBI:30616"/>
    </ligand>
</feature>
<dbReference type="GO" id="GO:0005524">
    <property type="term" value="F:ATP binding"/>
    <property type="evidence" value="ECO:0007669"/>
    <property type="project" value="UniProtKB-UniRule"/>
</dbReference>
<organism evidence="11 12">
    <name type="scientific">Ceratocystis fimbriata CBS 114723</name>
    <dbReference type="NCBI Taxonomy" id="1035309"/>
    <lineage>
        <taxon>Eukaryota</taxon>
        <taxon>Fungi</taxon>
        <taxon>Dikarya</taxon>
        <taxon>Ascomycota</taxon>
        <taxon>Pezizomycotina</taxon>
        <taxon>Sordariomycetes</taxon>
        <taxon>Hypocreomycetidae</taxon>
        <taxon>Microascales</taxon>
        <taxon>Ceratocystidaceae</taxon>
        <taxon>Ceratocystis</taxon>
    </lineage>
</organism>
<dbReference type="PANTHER" id="PTHR12755:SF6">
    <property type="entry name" value="POLYRIBONUCLEOTIDE 5'-HYDROXYL-KINASE CLP1"/>
    <property type="match status" value="1"/>
</dbReference>
<dbReference type="GO" id="GO:0031124">
    <property type="term" value="P:mRNA 3'-end processing"/>
    <property type="evidence" value="ECO:0007669"/>
    <property type="project" value="UniProtKB-UniRule"/>
</dbReference>
<keyword evidence="7 9" id="KW-0067">ATP-binding</keyword>
<dbReference type="InterPro" id="IPR045116">
    <property type="entry name" value="Clp1/Grc3"/>
</dbReference>
<dbReference type="InterPro" id="IPR032324">
    <property type="entry name" value="Clp1_N"/>
</dbReference>
<evidence type="ECO:0000256" key="9">
    <source>
        <dbReference type="HAMAP-Rule" id="MF_03035"/>
    </source>
</evidence>
<dbReference type="EMBL" id="APWK03000100">
    <property type="protein sequence ID" value="PHH51237.1"/>
    <property type="molecule type" value="Genomic_DNA"/>
</dbReference>
<keyword evidence="6 9" id="KW-0547">Nucleotide-binding</keyword>
<dbReference type="InterPro" id="IPR003593">
    <property type="entry name" value="AAA+_ATPase"/>
</dbReference>
<feature type="domain" description="AAA+ ATPase" evidence="10">
    <location>
        <begin position="123"/>
        <end position="359"/>
    </location>
</feature>
<dbReference type="Pfam" id="PF06807">
    <property type="entry name" value="Clp1"/>
    <property type="match status" value="1"/>
</dbReference>